<dbReference type="PANTHER" id="PTHR21022:SF19">
    <property type="entry name" value="PREPHENATE DEHYDRATASE-RELATED"/>
    <property type="match status" value="1"/>
</dbReference>
<dbReference type="CDD" id="cd04905">
    <property type="entry name" value="ACT_CM-PDT"/>
    <property type="match status" value="1"/>
</dbReference>
<dbReference type="OrthoDB" id="9802281at2"/>
<dbReference type="GO" id="GO:0009094">
    <property type="term" value="P:L-phenylalanine biosynthetic process"/>
    <property type="evidence" value="ECO:0007669"/>
    <property type="project" value="UniProtKB-UniPathway"/>
</dbReference>
<dbReference type="NCBIfam" id="NF008865">
    <property type="entry name" value="PRK11898.1"/>
    <property type="match status" value="1"/>
</dbReference>
<dbReference type="FunFam" id="3.30.70.260:FF:000012">
    <property type="entry name" value="Prephenate dehydratase"/>
    <property type="match status" value="1"/>
</dbReference>
<dbReference type="GeneID" id="78250589"/>
<dbReference type="PROSITE" id="PS51171">
    <property type="entry name" value="PREPHENATE_DEHYDR_3"/>
    <property type="match status" value="1"/>
</dbReference>
<name>U3GYT4_9CORY</name>
<dbReference type="GO" id="GO:0005737">
    <property type="term" value="C:cytoplasm"/>
    <property type="evidence" value="ECO:0007669"/>
    <property type="project" value="TreeGrafter"/>
</dbReference>
<gene>
    <name evidence="10" type="primary">pheA</name>
    <name evidence="13" type="ORF">CARG_09310</name>
</gene>
<evidence type="ECO:0000256" key="1">
    <source>
        <dbReference type="ARBA" id="ARBA00004741"/>
    </source>
</evidence>
<dbReference type="HOGENOM" id="CLU_035008_0_0_11"/>
<evidence type="ECO:0000259" key="12">
    <source>
        <dbReference type="PROSITE" id="PS51671"/>
    </source>
</evidence>
<evidence type="ECO:0000256" key="5">
    <source>
        <dbReference type="ARBA" id="ARBA00023141"/>
    </source>
</evidence>
<dbReference type="Pfam" id="PF01842">
    <property type="entry name" value="ACT"/>
    <property type="match status" value="1"/>
</dbReference>
<evidence type="ECO:0000256" key="10">
    <source>
        <dbReference type="RuleBase" id="RU361254"/>
    </source>
</evidence>
<keyword evidence="5 10" id="KW-0057">Aromatic amino acid biosynthesis</keyword>
<reference evidence="13 14" key="1">
    <citation type="journal article" date="2013" name="Genome Announc.">
        <title>Whole-Genome Sequence of the Clinical Strain Corynebacterium argentoratense DSM 44202, Isolated from a Human Throat Specimen.</title>
        <authorList>
            <person name="Bomholt C."/>
            <person name="Glaub A."/>
            <person name="Gravermann K."/>
            <person name="Albersmeier A."/>
            <person name="Brinkrolf K."/>
            <person name="Ruckert C."/>
            <person name="Tauch A."/>
        </authorList>
    </citation>
    <scope>NUCLEOTIDE SEQUENCE [LARGE SCALE GENOMIC DNA]</scope>
    <source>
        <strain evidence="13">DSM 44202</strain>
    </source>
</reference>
<feature type="domain" description="Prephenate dehydratase" evidence="11">
    <location>
        <begin position="4"/>
        <end position="198"/>
    </location>
</feature>
<dbReference type="GO" id="GO:0004664">
    <property type="term" value="F:prephenate dehydratase activity"/>
    <property type="evidence" value="ECO:0007669"/>
    <property type="project" value="UniProtKB-UniRule"/>
</dbReference>
<dbReference type="InterPro" id="IPR002912">
    <property type="entry name" value="ACT_dom"/>
</dbReference>
<dbReference type="InterPro" id="IPR018528">
    <property type="entry name" value="Preph_deHydtase_CS"/>
</dbReference>
<dbReference type="InterPro" id="IPR001086">
    <property type="entry name" value="Preph_deHydtase"/>
</dbReference>
<evidence type="ECO:0000256" key="2">
    <source>
        <dbReference type="ARBA" id="ARBA00013147"/>
    </source>
</evidence>
<keyword evidence="4 10" id="KW-0028">Amino-acid biosynthesis</keyword>
<dbReference type="eggNOG" id="COG0077">
    <property type="taxonomic scope" value="Bacteria"/>
</dbReference>
<sequence>MSCTVAYLGPQGTFTEAALIRFAELGCIPGGTAELQPLAVTSPAEAIGAVLNPTNPSQQPPTRADYAVVAIENSVDGPVTPTFDALAAHPGAQIYHEIDIDVAFAIVVRTGRRLGDIRTFTTHPVAKPQVAQWLERNLPDATFIAATSNAAAAQMVAEGKADAAAAPLRAADIYHLDVIEHPVADVAGARTRFALIGPAGAPTPRTGNDRTSIMVTLPNEAGTLVGALQELATRGVDMSRIESRPTRTGLGTYRFHIDIVGHIDDAPVAEALRAIYLRAEKVEYLGSWPSCEQPRSPINLEEIHRAHEWTDNLRAGIR</sequence>
<dbReference type="Pfam" id="PF00800">
    <property type="entry name" value="PDT"/>
    <property type="match status" value="1"/>
</dbReference>
<evidence type="ECO:0000259" key="11">
    <source>
        <dbReference type="PROSITE" id="PS51171"/>
    </source>
</evidence>
<dbReference type="Gene3D" id="3.30.70.260">
    <property type="match status" value="1"/>
</dbReference>
<proteinExistence type="predicted"/>
<feature type="site" description="Essential for prephenate dehydratase activity" evidence="9">
    <location>
        <position position="191"/>
    </location>
</feature>
<dbReference type="SUPFAM" id="SSF53850">
    <property type="entry name" value="Periplasmic binding protein-like II"/>
    <property type="match status" value="1"/>
</dbReference>
<dbReference type="UniPathway" id="UPA00121">
    <property type="reaction ID" value="UER00345"/>
</dbReference>
<evidence type="ECO:0000256" key="8">
    <source>
        <dbReference type="ARBA" id="ARBA00047848"/>
    </source>
</evidence>
<dbReference type="SUPFAM" id="SSF55021">
    <property type="entry name" value="ACT-like"/>
    <property type="match status" value="1"/>
</dbReference>
<dbReference type="AlphaFoldDB" id="U3GYT4"/>
<accession>U3GYT4</accession>
<dbReference type="RefSeq" id="WP_021012354.1">
    <property type="nucleotide sequence ID" value="NC_022198.1"/>
</dbReference>
<dbReference type="InterPro" id="IPR008242">
    <property type="entry name" value="Chor_mutase/pphenate_deHydtase"/>
</dbReference>
<dbReference type="PIRSF" id="PIRSF001500">
    <property type="entry name" value="Chor_mut_pdt_Ppr"/>
    <property type="match status" value="1"/>
</dbReference>
<dbReference type="EC" id="4.2.1.51" evidence="2 10"/>
<dbReference type="KEGG" id="caz:CARG_09310"/>
<comment type="pathway">
    <text evidence="1 10">Amino-acid biosynthesis; L-phenylalanine biosynthesis; phenylpyruvate from prephenate: step 1/1.</text>
</comment>
<evidence type="ECO:0000256" key="6">
    <source>
        <dbReference type="ARBA" id="ARBA00023222"/>
    </source>
</evidence>
<protein>
    <recommendedName>
        <fullName evidence="3 10">Prephenate dehydratase</fullName>
        <shortName evidence="10">PDT</shortName>
        <ecNumber evidence="2 10">4.2.1.51</ecNumber>
    </recommendedName>
</protein>
<evidence type="ECO:0000256" key="4">
    <source>
        <dbReference type="ARBA" id="ARBA00022605"/>
    </source>
</evidence>
<dbReference type="EMBL" id="CP006365">
    <property type="protein sequence ID" value="AGU15958.1"/>
    <property type="molecule type" value="Genomic_DNA"/>
</dbReference>
<dbReference type="PATRIC" id="fig|1348662.3.peg.1842"/>
<evidence type="ECO:0000256" key="7">
    <source>
        <dbReference type="ARBA" id="ARBA00023239"/>
    </source>
</evidence>
<dbReference type="PROSITE" id="PS00858">
    <property type="entry name" value="PREPHENATE_DEHYDR_2"/>
    <property type="match status" value="1"/>
</dbReference>
<dbReference type="Proteomes" id="UP000016943">
    <property type="component" value="Chromosome"/>
</dbReference>
<keyword evidence="7 10" id="KW-0456">Lyase</keyword>
<dbReference type="PANTHER" id="PTHR21022">
    <property type="entry name" value="PREPHENATE DEHYDRATASE P PROTEIN"/>
    <property type="match status" value="1"/>
</dbReference>
<comment type="catalytic activity">
    <reaction evidence="8 10">
        <text>prephenate + H(+) = 3-phenylpyruvate + CO2 + H2O</text>
        <dbReference type="Rhea" id="RHEA:21648"/>
        <dbReference type="ChEBI" id="CHEBI:15377"/>
        <dbReference type="ChEBI" id="CHEBI:15378"/>
        <dbReference type="ChEBI" id="CHEBI:16526"/>
        <dbReference type="ChEBI" id="CHEBI:18005"/>
        <dbReference type="ChEBI" id="CHEBI:29934"/>
        <dbReference type="EC" id="4.2.1.51"/>
    </reaction>
</comment>
<evidence type="ECO:0000256" key="3">
    <source>
        <dbReference type="ARBA" id="ARBA00021872"/>
    </source>
</evidence>
<organism evidence="13 14">
    <name type="scientific">Corynebacterium argentoratense DSM 44202</name>
    <dbReference type="NCBI Taxonomy" id="1348662"/>
    <lineage>
        <taxon>Bacteria</taxon>
        <taxon>Bacillati</taxon>
        <taxon>Actinomycetota</taxon>
        <taxon>Actinomycetes</taxon>
        <taxon>Mycobacteriales</taxon>
        <taxon>Corynebacteriaceae</taxon>
        <taxon>Corynebacterium</taxon>
    </lineage>
</organism>
<keyword evidence="6 10" id="KW-0584">Phenylalanine biosynthesis</keyword>
<dbReference type="PROSITE" id="PS51671">
    <property type="entry name" value="ACT"/>
    <property type="match status" value="1"/>
</dbReference>
<feature type="domain" description="ACT" evidence="12">
    <location>
        <begin position="212"/>
        <end position="287"/>
    </location>
</feature>
<keyword evidence="14" id="KW-1185">Reference proteome</keyword>
<dbReference type="InterPro" id="IPR045865">
    <property type="entry name" value="ACT-like_dom_sf"/>
</dbReference>
<evidence type="ECO:0000313" key="13">
    <source>
        <dbReference type="EMBL" id="AGU15958.1"/>
    </source>
</evidence>
<dbReference type="Gene3D" id="3.40.190.10">
    <property type="entry name" value="Periplasmic binding protein-like II"/>
    <property type="match status" value="2"/>
</dbReference>
<evidence type="ECO:0000256" key="9">
    <source>
        <dbReference type="PIRSR" id="PIRSR001500-2"/>
    </source>
</evidence>
<dbReference type="STRING" id="1348662.CARG_09310"/>
<evidence type="ECO:0000313" key="14">
    <source>
        <dbReference type="Proteomes" id="UP000016943"/>
    </source>
</evidence>